<gene>
    <name evidence="3" type="ORF">PENTCL1PPCAC_8140</name>
</gene>
<name>A0AAV5T0V0_9BILA</name>
<reference evidence="3" key="1">
    <citation type="submission" date="2023-10" db="EMBL/GenBank/DDBJ databases">
        <title>Genome assembly of Pristionchus species.</title>
        <authorList>
            <person name="Yoshida K."/>
            <person name="Sommer R.J."/>
        </authorList>
    </citation>
    <scope>NUCLEOTIDE SEQUENCE</scope>
    <source>
        <strain evidence="3">RS0144</strain>
    </source>
</reference>
<feature type="region of interest" description="Disordered" evidence="2">
    <location>
        <begin position="154"/>
        <end position="266"/>
    </location>
</feature>
<protein>
    <submittedName>
        <fullName evidence="3">Uncharacterized protein</fullName>
    </submittedName>
</protein>
<feature type="non-terminal residue" evidence="3">
    <location>
        <position position="266"/>
    </location>
</feature>
<feature type="compositionally biased region" description="Polar residues" evidence="2">
    <location>
        <begin position="159"/>
        <end position="169"/>
    </location>
</feature>
<evidence type="ECO:0000313" key="4">
    <source>
        <dbReference type="Proteomes" id="UP001432027"/>
    </source>
</evidence>
<feature type="compositionally biased region" description="Low complexity" evidence="2">
    <location>
        <begin position="1"/>
        <end position="16"/>
    </location>
</feature>
<proteinExistence type="predicted"/>
<feature type="coiled-coil region" evidence="1">
    <location>
        <begin position="48"/>
        <end position="125"/>
    </location>
</feature>
<feature type="compositionally biased region" description="Basic and acidic residues" evidence="2">
    <location>
        <begin position="222"/>
        <end position="238"/>
    </location>
</feature>
<comment type="caution">
    <text evidence="3">The sequence shown here is derived from an EMBL/GenBank/DDBJ whole genome shotgun (WGS) entry which is preliminary data.</text>
</comment>
<dbReference type="Proteomes" id="UP001432027">
    <property type="component" value="Unassembled WGS sequence"/>
</dbReference>
<keyword evidence="4" id="KW-1185">Reference proteome</keyword>
<keyword evidence="1" id="KW-0175">Coiled coil</keyword>
<dbReference type="AlphaFoldDB" id="A0AAV5T0V0"/>
<feature type="compositionally biased region" description="Basic and acidic residues" evidence="2">
    <location>
        <begin position="29"/>
        <end position="44"/>
    </location>
</feature>
<organism evidence="3 4">
    <name type="scientific">Pristionchus entomophagus</name>
    <dbReference type="NCBI Taxonomy" id="358040"/>
    <lineage>
        <taxon>Eukaryota</taxon>
        <taxon>Metazoa</taxon>
        <taxon>Ecdysozoa</taxon>
        <taxon>Nematoda</taxon>
        <taxon>Chromadorea</taxon>
        <taxon>Rhabditida</taxon>
        <taxon>Rhabditina</taxon>
        <taxon>Diplogasteromorpha</taxon>
        <taxon>Diplogasteroidea</taxon>
        <taxon>Neodiplogasteridae</taxon>
        <taxon>Pristionchus</taxon>
    </lineage>
</organism>
<evidence type="ECO:0000256" key="2">
    <source>
        <dbReference type="SAM" id="MobiDB-lite"/>
    </source>
</evidence>
<sequence length="266" mass="30106">SGNDPHTNHNNPNLPLVGVMKEEPIDDYGMDKDRDKELVDQRKSDVEESKLKDLIIRAEKALKDAQTKAAEVKVKQENLMKELGEMRMINGLLATTEAGKIYDELRSARKQIEHLEKKTEVATAKTSNEQTIKRKRTEAQCDNVMMDDLIEKEGEESIGHTTHALTDSMENGMIEKEGKNDTKIDPTPDLKDSSETVEMEKRRRSSRRVFKKKHTESLGDSNSEHTVKKLRSDSEKGKVGSSCIRVGNNRGVKKQNVTELECPECE</sequence>
<feature type="region of interest" description="Disordered" evidence="2">
    <location>
        <begin position="1"/>
        <end position="44"/>
    </location>
</feature>
<evidence type="ECO:0000313" key="3">
    <source>
        <dbReference type="EMBL" id="GMS85965.1"/>
    </source>
</evidence>
<feature type="compositionally biased region" description="Basic residues" evidence="2">
    <location>
        <begin position="202"/>
        <end position="214"/>
    </location>
</feature>
<evidence type="ECO:0000256" key="1">
    <source>
        <dbReference type="SAM" id="Coils"/>
    </source>
</evidence>
<accession>A0AAV5T0V0</accession>
<dbReference type="EMBL" id="BTSX01000002">
    <property type="protein sequence ID" value="GMS85965.1"/>
    <property type="molecule type" value="Genomic_DNA"/>
</dbReference>
<feature type="non-terminal residue" evidence="3">
    <location>
        <position position="1"/>
    </location>
</feature>
<feature type="compositionally biased region" description="Basic and acidic residues" evidence="2">
    <location>
        <begin position="173"/>
        <end position="201"/>
    </location>
</feature>